<keyword evidence="2" id="KW-1185">Reference proteome</keyword>
<gene>
    <name evidence="1" type="ORF">GCM10023210_13910</name>
</gene>
<name>A0ABP9M3R3_9FLAO</name>
<protein>
    <submittedName>
        <fullName evidence="1">Uncharacterized protein</fullName>
    </submittedName>
</protein>
<organism evidence="1 2">
    <name type="scientific">Chryseobacterium ginsengisoli</name>
    <dbReference type="NCBI Taxonomy" id="363853"/>
    <lineage>
        <taxon>Bacteria</taxon>
        <taxon>Pseudomonadati</taxon>
        <taxon>Bacteroidota</taxon>
        <taxon>Flavobacteriia</taxon>
        <taxon>Flavobacteriales</taxon>
        <taxon>Weeksellaceae</taxon>
        <taxon>Chryseobacterium group</taxon>
        <taxon>Chryseobacterium</taxon>
    </lineage>
</organism>
<dbReference type="EMBL" id="BAABHX010000002">
    <property type="protein sequence ID" value="GAA5089289.1"/>
    <property type="molecule type" value="Genomic_DNA"/>
</dbReference>
<dbReference type="RefSeq" id="WP_345201497.1">
    <property type="nucleotide sequence ID" value="NZ_BAABHX010000002.1"/>
</dbReference>
<comment type="caution">
    <text evidence="1">The sequence shown here is derived from an EMBL/GenBank/DDBJ whole genome shotgun (WGS) entry which is preliminary data.</text>
</comment>
<proteinExistence type="predicted"/>
<dbReference type="Proteomes" id="UP001500353">
    <property type="component" value="Unassembled WGS sequence"/>
</dbReference>
<evidence type="ECO:0000313" key="2">
    <source>
        <dbReference type="Proteomes" id="UP001500353"/>
    </source>
</evidence>
<sequence>MANTNIDAQKLGLNINEFVKALEAVTDIIWKSERYQQVTDRFYYTIFMKIRMLLDGIFLQVYNLDNKPHYGMGVALQMRTAMLDLLGLYYVIDEIDDEEVQLERVCRIMADHVKYTWNEFTKDEKDQVRKDWPDLFDVDGNLKKFSNVTTKIFMAGIVKQGNTIKEAEMIKPIYDFFSKLEHNGAFTFHLIHQAYSPSRNEKLKGLIKEAIVNCAIALKLICYHWVLTDDPLITKIEIIITDIKNS</sequence>
<reference evidence="2" key="1">
    <citation type="journal article" date="2019" name="Int. J. Syst. Evol. Microbiol.">
        <title>The Global Catalogue of Microorganisms (GCM) 10K type strain sequencing project: providing services to taxonomists for standard genome sequencing and annotation.</title>
        <authorList>
            <consortium name="The Broad Institute Genomics Platform"/>
            <consortium name="The Broad Institute Genome Sequencing Center for Infectious Disease"/>
            <person name="Wu L."/>
            <person name="Ma J."/>
        </authorList>
    </citation>
    <scope>NUCLEOTIDE SEQUENCE [LARGE SCALE GENOMIC DNA]</scope>
    <source>
        <strain evidence="2">JCM 18019</strain>
    </source>
</reference>
<evidence type="ECO:0000313" key="1">
    <source>
        <dbReference type="EMBL" id="GAA5089289.1"/>
    </source>
</evidence>
<accession>A0ABP9M3R3</accession>